<dbReference type="PANTHER" id="PTHR30353:SF0">
    <property type="entry name" value="TRANSMEMBRANE PROTEIN"/>
    <property type="match status" value="1"/>
</dbReference>
<evidence type="ECO:0000313" key="8">
    <source>
        <dbReference type="EMBL" id="CAB4902242.1"/>
    </source>
</evidence>
<evidence type="ECO:0000256" key="4">
    <source>
        <dbReference type="ARBA" id="ARBA00022989"/>
    </source>
</evidence>
<protein>
    <submittedName>
        <fullName evidence="8">Unannotated protein</fullName>
    </submittedName>
</protein>
<dbReference type="PANTHER" id="PTHR30353">
    <property type="entry name" value="INNER MEMBRANE PROTEIN DEDA-RELATED"/>
    <property type="match status" value="1"/>
</dbReference>
<keyword evidence="2" id="KW-1003">Cell membrane</keyword>
<dbReference type="InterPro" id="IPR032816">
    <property type="entry name" value="VTT_dom"/>
</dbReference>
<evidence type="ECO:0000256" key="5">
    <source>
        <dbReference type="ARBA" id="ARBA00023136"/>
    </source>
</evidence>
<gene>
    <name evidence="8" type="ORF">UFOPK3516_00996</name>
</gene>
<dbReference type="EMBL" id="CAFBMB010000074">
    <property type="protein sequence ID" value="CAB4902242.1"/>
    <property type="molecule type" value="Genomic_DNA"/>
</dbReference>
<comment type="subcellular location">
    <subcellularLocation>
        <location evidence="1">Cell membrane</location>
        <topology evidence="1">Multi-pass membrane protein</topology>
    </subcellularLocation>
</comment>
<evidence type="ECO:0000256" key="3">
    <source>
        <dbReference type="ARBA" id="ARBA00022692"/>
    </source>
</evidence>
<dbReference type="GO" id="GO:0005886">
    <property type="term" value="C:plasma membrane"/>
    <property type="evidence" value="ECO:0007669"/>
    <property type="project" value="UniProtKB-SubCell"/>
</dbReference>
<keyword evidence="5 6" id="KW-0472">Membrane</keyword>
<reference evidence="8" key="1">
    <citation type="submission" date="2020-05" db="EMBL/GenBank/DDBJ databases">
        <authorList>
            <person name="Chiriac C."/>
            <person name="Salcher M."/>
            <person name="Ghai R."/>
            <person name="Kavagutti S V."/>
        </authorList>
    </citation>
    <scope>NUCLEOTIDE SEQUENCE</scope>
</reference>
<organism evidence="8">
    <name type="scientific">freshwater metagenome</name>
    <dbReference type="NCBI Taxonomy" id="449393"/>
    <lineage>
        <taxon>unclassified sequences</taxon>
        <taxon>metagenomes</taxon>
        <taxon>ecological metagenomes</taxon>
    </lineage>
</organism>
<sequence length="244" mass="26523">MHLIPWLDPAQLIEGFGAYALIGVAVIIFAETGLLLGFLFPGDTLLILTGVLAISGTFQVHIAVVCAVLAVAAFLGGELGYFIGYKAGPRIFEKRESGLFSKKNVERTNAFFVRFGPAAVIIARFVAVVRTFAPIAAGVGKMPWRRYTLYNFIGAVVWAAGLTYAGFLAGHIPGVAAFVEKYIDVVLLAVVLIVLVPTVFHYVQSVVRARRDRARHADAPLTDAEVTLPSEVFRPHHKEDEKQS</sequence>
<proteinExistence type="predicted"/>
<feature type="transmembrane region" description="Helical" evidence="6">
    <location>
        <begin position="149"/>
        <end position="170"/>
    </location>
</feature>
<feature type="transmembrane region" description="Helical" evidence="6">
    <location>
        <begin position="111"/>
        <end position="137"/>
    </location>
</feature>
<keyword evidence="4 6" id="KW-1133">Transmembrane helix</keyword>
<dbReference type="Pfam" id="PF09335">
    <property type="entry name" value="VTT_dom"/>
    <property type="match status" value="1"/>
</dbReference>
<evidence type="ECO:0000256" key="2">
    <source>
        <dbReference type="ARBA" id="ARBA00022475"/>
    </source>
</evidence>
<evidence type="ECO:0000256" key="1">
    <source>
        <dbReference type="ARBA" id="ARBA00004651"/>
    </source>
</evidence>
<name>A0A6J7G1L7_9ZZZZ</name>
<feature type="transmembrane region" description="Helical" evidence="6">
    <location>
        <begin position="16"/>
        <end position="38"/>
    </location>
</feature>
<evidence type="ECO:0000256" key="6">
    <source>
        <dbReference type="SAM" id="Phobius"/>
    </source>
</evidence>
<dbReference type="AlphaFoldDB" id="A0A6J7G1L7"/>
<feature type="domain" description="VTT" evidence="7">
    <location>
        <begin position="40"/>
        <end position="166"/>
    </location>
</feature>
<feature type="transmembrane region" description="Helical" evidence="6">
    <location>
        <begin position="45"/>
        <end position="75"/>
    </location>
</feature>
<evidence type="ECO:0000259" key="7">
    <source>
        <dbReference type="Pfam" id="PF09335"/>
    </source>
</evidence>
<feature type="transmembrane region" description="Helical" evidence="6">
    <location>
        <begin position="182"/>
        <end position="203"/>
    </location>
</feature>
<dbReference type="InterPro" id="IPR032818">
    <property type="entry name" value="DedA-like"/>
</dbReference>
<keyword evidence="3 6" id="KW-0812">Transmembrane</keyword>
<accession>A0A6J7G1L7</accession>